<dbReference type="RefSeq" id="XP_035340622.1">
    <property type="nucleotide sequence ID" value="XM_035484729.1"/>
</dbReference>
<dbReference type="OrthoDB" id="309640at2759"/>
<dbReference type="GO" id="GO:0019239">
    <property type="term" value="F:deaminase activity"/>
    <property type="evidence" value="ECO:0007669"/>
    <property type="project" value="TreeGrafter"/>
</dbReference>
<dbReference type="AlphaFoldDB" id="A0A7H8QMP3"/>
<dbReference type="PANTHER" id="PTHR11803">
    <property type="entry name" value="2-IMINOBUTANOATE/2-IMINOPROPANOATE DEAMINASE RIDA"/>
    <property type="match status" value="1"/>
</dbReference>
<dbReference type="PANTHER" id="PTHR11803:SF39">
    <property type="entry name" value="2-IMINOBUTANOATE_2-IMINOPROPANOATE DEAMINASE"/>
    <property type="match status" value="1"/>
</dbReference>
<name>A0A7H8QMP3_TALRU</name>
<evidence type="ECO:0000313" key="2">
    <source>
        <dbReference type="Proteomes" id="UP000509510"/>
    </source>
</evidence>
<evidence type="ECO:0000313" key="1">
    <source>
        <dbReference type="EMBL" id="QKX54443.1"/>
    </source>
</evidence>
<keyword evidence="2" id="KW-1185">Reference proteome</keyword>
<feature type="non-terminal residue" evidence="1">
    <location>
        <position position="1"/>
    </location>
</feature>
<organism evidence="1 2">
    <name type="scientific">Talaromyces rugulosus</name>
    <name type="common">Penicillium rugulosum</name>
    <dbReference type="NCBI Taxonomy" id="121627"/>
    <lineage>
        <taxon>Eukaryota</taxon>
        <taxon>Fungi</taxon>
        <taxon>Dikarya</taxon>
        <taxon>Ascomycota</taxon>
        <taxon>Pezizomycotina</taxon>
        <taxon>Eurotiomycetes</taxon>
        <taxon>Eurotiomycetidae</taxon>
        <taxon>Eurotiales</taxon>
        <taxon>Trichocomaceae</taxon>
        <taxon>Talaromyces</taxon>
        <taxon>Talaromyces sect. Islandici</taxon>
    </lineage>
</organism>
<dbReference type="GeneID" id="55989040"/>
<dbReference type="EMBL" id="CP055898">
    <property type="protein sequence ID" value="QKX54443.1"/>
    <property type="molecule type" value="Genomic_DNA"/>
</dbReference>
<dbReference type="GO" id="GO:0005739">
    <property type="term" value="C:mitochondrion"/>
    <property type="evidence" value="ECO:0007669"/>
    <property type="project" value="TreeGrafter"/>
</dbReference>
<gene>
    <name evidence="1" type="ORF">TRUGW13939_01529</name>
</gene>
<dbReference type="Proteomes" id="UP000509510">
    <property type="component" value="Chromosome I"/>
</dbReference>
<dbReference type="GO" id="GO:0005829">
    <property type="term" value="C:cytosol"/>
    <property type="evidence" value="ECO:0007669"/>
    <property type="project" value="TreeGrafter"/>
</dbReference>
<dbReference type="KEGG" id="trg:TRUGW13939_01529"/>
<protein>
    <submittedName>
        <fullName evidence="1">Uncharacterized protein</fullName>
    </submittedName>
</protein>
<accession>A0A7H8QMP3</accession>
<proteinExistence type="predicted"/>
<dbReference type="Pfam" id="PF01042">
    <property type="entry name" value="Ribonuc_L-PSP"/>
    <property type="match status" value="1"/>
</dbReference>
<dbReference type="InterPro" id="IPR035959">
    <property type="entry name" value="RutC-like_sf"/>
</dbReference>
<dbReference type="Gene3D" id="3.30.1330.40">
    <property type="entry name" value="RutC-like"/>
    <property type="match status" value="1"/>
</dbReference>
<sequence>IHPEIQYKKTTEISRLSHLGTLYDGIETQIDQAFKNVELGYITASSAGWSQVYLITSYYVGINGKVMQVMVRNFKKYLPDHEPLWTCIEVACLARPSVRVGIEAVAHIPN</sequence>
<dbReference type="InterPro" id="IPR006175">
    <property type="entry name" value="YjgF/YER057c/UK114"/>
</dbReference>
<reference evidence="2" key="1">
    <citation type="submission" date="2020-06" db="EMBL/GenBank/DDBJ databases">
        <title>A chromosome-scale genome assembly of Talaromyces rugulosus W13939.</title>
        <authorList>
            <person name="Wang B."/>
            <person name="Guo L."/>
            <person name="Ye K."/>
            <person name="Wang L."/>
        </authorList>
    </citation>
    <scope>NUCLEOTIDE SEQUENCE [LARGE SCALE GENOMIC DNA]</scope>
    <source>
        <strain evidence="2">W13939</strain>
    </source>
</reference>
<dbReference type="SUPFAM" id="SSF55298">
    <property type="entry name" value="YjgF-like"/>
    <property type="match status" value="1"/>
</dbReference>